<dbReference type="Pfam" id="PF07486">
    <property type="entry name" value="Hydrolase_2"/>
    <property type="match status" value="1"/>
</dbReference>
<name>A0A1B1AG91_9PROT</name>
<evidence type="ECO:0000256" key="1">
    <source>
        <dbReference type="SAM" id="MobiDB-lite"/>
    </source>
</evidence>
<dbReference type="EMBL" id="CP013244">
    <property type="protein sequence ID" value="ANP45573.1"/>
    <property type="molecule type" value="Genomic_DNA"/>
</dbReference>
<dbReference type="KEGG" id="cbot:ATE48_06405"/>
<dbReference type="GO" id="GO:0016787">
    <property type="term" value="F:hydrolase activity"/>
    <property type="evidence" value="ECO:0007669"/>
    <property type="project" value="InterPro"/>
</dbReference>
<dbReference type="InParanoid" id="A0A1B1AG91"/>
<dbReference type="RefSeq" id="WP_066769097.1">
    <property type="nucleotide sequence ID" value="NZ_CP013244.1"/>
</dbReference>
<proteinExistence type="predicted"/>
<feature type="compositionally biased region" description="Polar residues" evidence="1">
    <location>
        <begin position="242"/>
        <end position="253"/>
    </location>
</feature>
<sequence>MAARWIGLTRSNKKNSRARAKAHTMKQSLHALGAGGVLVLAAAMNFALYPDALAEVISGERPIIGFVPAEPAGNTLSTATPTVLNENEVRLLAATVWGEARSEGEDGMRAVAHVMVNRIGPRFGEDLATVILSPKQFSVWNRGDPNRRTVINLARDPSSIATDPQWLVADQVAREVLSGASVDPTGGALFYHTRAVRPRWARIGQGRQVIGQHIFYVDVPDPGVRDTPRLIDVAQYLGQAISGNEPRTTQASSRRGPRAGRVNGVIQYAPVGAGGQPLPSETTAQAVDVNAAATPTISGGPVATPDTIAPIGASAP</sequence>
<evidence type="ECO:0000313" key="4">
    <source>
        <dbReference type="Proteomes" id="UP000092498"/>
    </source>
</evidence>
<protein>
    <recommendedName>
        <fullName evidence="2">Cell wall hydrolase SleB domain-containing protein</fullName>
    </recommendedName>
</protein>
<dbReference type="Proteomes" id="UP000092498">
    <property type="component" value="Chromosome"/>
</dbReference>
<feature type="region of interest" description="Disordered" evidence="1">
    <location>
        <begin position="242"/>
        <end position="261"/>
    </location>
</feature>
<feature type="domain" description="Cell wall hydrolase SleB" evidence="2">
    <location>
        <begin position="102"/>
        <end position="216"/>
    </location>
</feature>
<evidence type="ECO:0000313" key="3">
    <source>
        <dbReference type="EMBL" id="ANP45573.1"/>
    </source>
</evidence>
<gene>
    <name evidence="3" type="ORF">ATE48_06405</name>
</gene>
<dbReference type="InterPro" id="IPR011105">
    <property type="entry name" value="Cell_wall_hydrolase_SleB"/>
</dbReference>
<reference evidence="3 4" key="1">
    <citation type="submission" date="2015-11" db="EMBL/GenBank/DDBJ databases">
        <title>Whole-Genome Sequence of Candidatus Oderbacter manganicum from the National Park Lower Oder Valley, Germany.</title>
        <authorList>
            <person name="Braun B."/>
            <person name="Liere K."/>
            <person name="Szewzyk U."/>
        </authorList>
    </citation>
    <scope>NUCLEOTIDE SEQUENCE [LARGE SCALE GENOMIC DNA]</scope>
    <source>
        <strain evidence="3 4">OTSz_A_272</strain>
    </source>
</reference>
<organism evidence="3 4">
    <name type="scientific">Candidatus Viadribacter manganicus</name>
    <dbReference type="NCBI Taxonomy" id="1759059"/>
    <lineage>
        <taxon>Bacteria</taxon>
        <taxon>Pseudomonadati</taxon>
        <taxon>Pseudomonadota</taxon>
        <taxon>Alphaproteobacteria</taxon>
        <taxon>Hyphomonadales</taxon>
        <taxon>Hyphomonadaceae</taxon>
        <taxon>Candidatus Viadribacter</taxon>
    </lineage>
</organism>
<dbReference type="InterPro" id="IPR042047">
    <property type="entry name" value="SleB_dom1"/>
</dbReference>
<dbReference type="AlphaFoldDB" id="A0A1B1AG91"/>
<dbReference type="Gene3D" id="1.10.10.2520">
    <property type="entry name" value="Cell wall hydrolase SleB, domain 1"/>
    <property type="match status" value="1"/>
</dbReference>
<evidence type="ECO:0000259" key="2">
    <source>
        <dbReference type="Pfam" id="PF07486"/>
    </source>
</evidence>
<dbReference type="OrthoDB" id="9785345at2"/>
<accession>A0A1B1AG91</accession>
<keyword evidence="4" id="KW-1185">Reference proteome</keyword>